<protein>
    <recommendedName>
        <fullName evidence="7">DOMON domain-containing protein</fullName>
    </recommendedName>
</protein>
<dbReference type="InterPro" id="IPR045266">
    <property type="entry name" value="DOH_DOMON"/>
</dbReference>
<dbReference type="InterPro" id="IPR028460">
    <property type="entry name" value="Tbh/DBH"/>
</dbReference>
<dbReference type="GO" id="GO:0006589">
    <property type="term" value="P:octopamine biosynthetic process"/>
    <property type="evidence" value="ECO:0007669"/>
    <property type="project" value="TreeGrafter"/>
</dbReference>
<accession>A0A8S3YZ17</accession>
<dbReference type="GO" id="GO:0005507">
    <property type="term" value="F:copper ion binding"/>
    <property type="evidence" value="ECO:0007669"/>
    <property type="project" value="TreeGrafter"/>
</dbReference>
<dbReference type="PANTHER" id="PTHR10157:SF29">
    <property type="entry name" value="DOPAMINE BETA-HYDROXYLASE"/>
    <property type="match status" value="1"/>
</dbReference>
<evidence type="ECO:0000256" key="1">
    <source>
        <dbReference type="ARBA" id="ARBA00001973"/>
    </source>
</evidence>
<keyword evidence="6" id="KW-0503">Monooxygenase</keyword>
<dbReference type="SMART" id="SM00664">
    <property type="entry name" value="DoH"/>
    <property type="match status" value="1"/>
</dbReference>
<dbReference type="GO" id="GO:0030667">
    <property type="term" value="C:secretory granule membrane"/>
    <property type="evidence" value="ECO:0007669"/>
    <property type="project" value="TreeGrafter"/>
</dbReference>
<proteinExistence type="predicted"/>
<comment type="caution">
    <text evidence="8">The sequence shown here is derived from an EMBL/GenBank/DDBJ whole genome shotgun (WGS) entry which is preliminary data.</text>
</comment>
<dbReference type="InterPro" id="IPR005018">
    <property type="entry name" value="DOMON_domain"/>
</dbReference>
<dbReference type="GO" id="GO:0005615">
    <property type="term" value="C:extracellular space"/>
    <property type="evidence" value="ECO:0007669"/>
    <property type="project" value="TreeGrafter"/>
</dbReference>
<keyword evidence="3" id="KW-0479">Metal-binding</keyword>
<dbReference type="GO" id="GO:0042421">
    <property type="term" value="P:norepinephrine biosynthetic process"/>
    <property type="evidence" value="ECO:0007669"/>
    <property type="project" value="TreeGrafter"/>
</dbReference>
<evidence type="ECO:0000313" key="9">
    <source>
        <dbReference type="Proteomes" id="UP000678393"/>
    </source>
</evidence>
<gene>
    <name evidence="8" type="ORF">CUNI_LOCUS7975</name>
</gene>
<dbReference type="PRINTS" id="PR00767">
    <property type="entry name" value="DBMONOXGNASE"/>
</dbReference>
<dbReference type="GO" id="GO:0004500">
    <property type="term" value="F:dopamine beta-monooxygenase activity"/>
    <property type="evidence" value="ECO:0007669"/>
    <property type="project" value="InterPro"/>
</dbReference>
<evidence type="ECO:0000256" key="4">
    <source>
        <dbReference type="ARBA" id="ARBA00023002"/>
    </source>
</evidence>
<comment type="cofactor">
    <cofactor evidence="1">
        <name>Cu(2+)</name>
        <dbReference type="ChEBI" id="CHEBI:29036"/>
    </cofactor>
</comment>
<dbReference type="PROSITE" id="PS50836">
    <property type="entry name" value="DOMON"/>
    <property type="match status" value="1"/>
</dbReference>
<dbReference type="AlphaFoldDB" id="A0A8S3YZ17"/>
<dbReference type="PANTHER" id="PTHR10157">
    <property type="entry name" value="DOPAMINE BETA HYDROXYLASE RELATED"/>
    <property type="match status" value="1"/>
</dbReference>
<dbReference type="CDD" id="cd09631">
    <property type="entry name" value="DOMON_DOH"/>
    <property type="match status" value="1"/>
</dbReference>
<evidence type="ECO:0000313" key="8">
    <source>
        <dbReference type="EMBL" id="CAG5122417.1"/>
    </source>
</evidence>
<evidence type="ECO:0000259" key="7">
    <source>
        <dbReference type="PROSITE" id="PS50836"/>
    </source>
</evidence>
<keyword evidence="4" id="KW-0560">Oxidoreductase</keyword>
<dbReference type="EMBL" id="CAJHNH020001280">
    <property type="protein sequence ID" value="CAG5122417.1"/>
    <property type="molecule type" value="Genomic_DNA"/>
</dbReference>
<keyword evidence="5" id="KW-0186">Copper</keyword>
<dbReference type="Proteomes" id="UP000678393">
    <property type="component" value="Unassembled WGS sequence"/>
</dbReference>
<reference evidence="8" key="1">
    <citation type="submission" date="2021-04" db="EMBL/GenBank/DDBJ databases">
        <authorList>
            <consortium name="Molecular Ecology Group"/>
        </authorList>
    </citation>
    <scope>NUCLEOTIDE SEQUENCE</scope>
</reference>
<feature type="non-terminal residue" evidence="8">
    <location>
        <position position="1"/>
    </location>
</feature>
<evidence type="ECO:0000256" key="2">
    <source>
        <dbReference type="ARBA" id="ARBA00004167"/>
    </source>
</evidence>
<evidence type="ECO:0000256" key="6">
    <source>
        <dbReference type="ARBA" id="ARBA00023033"/>
    </source>
</evidence>
<dbReference type="Pfam" id="PF03351">
    <property type="entry name" value="DOMON"/>
    <property type="match status" value="1"/>
</dbReference>
<name>A0A8S3YZ17_9EUPU</name>
<evidence type="ECO:0000256" key="5">
    <source>
        <dbReference type="ARBA" id="ARBA00023008"/>
    </source>
</evidence>
<dbReference type="InterPro" id="IPR000945">
    <property type="entry name" value="DBH-like"/>
</dbReference>
<sequence>MIDVRLTAKVNADSWFAFGFSDYGDVTAADLVAFWTSDGDKHHFVDGHTDGDGLLLPDPQQDYNLTFVSEAPGHVVLQFHRAFDTCDTNDYILDNGTTHVIFVESDSSSGLPFGTDVTQLRHGVQRTQILKPEIASVDVPADTWTFDVKLPE</sequence>
<organism evidence="8 9">
    <name type="scientific">Candidula unifasciata</name>
    <dbReference type="NCBI Taxonomy" id="100452"/>
    <lineage>
        <taxon>Eukaryota</taxon>
        <taxon>Metazoa</taxon>
        <taxon>Spiralia</taxon>
        <taxon>Lophotrochozoa</taxon>
        <taxon>Mollusca</taxon>
        <taxon>Gastropoda</taxon>
        <taxon>Heterobranchia</taxon>
        <taxon>Euthyneura</taxon>
        <taxon>Panpulmonata</taxon>
        <taxon>Eupulmonata</taxon>
        <taxon>Stylommatophora</taxon>
        <taxon>Helicina</taxon>
        <taxon>Helicoidea</taxon>
        <taxon>Geomitridae</taxon>
        <taxon>Candidula</taxon>
    </lineage>
</organism>
<evidence type="ECO:0000256" key="3">
    <source>
        <dbReference type="ARBA" id="ARBA00022723"/>
    </source>
</evidence>
<feature type="domain" description="DOMON" evidence="7">
    <location>
        <begin position="1"/>
        <end position="105"/>
    </location>
</feature>
<dbReference type="GO" id="GO:0042420">
    <property type="term" value="P:dopamine catabolic process"/>
    <property type="evidence" value="ECO:0007669"/>
    <property type="project" value="TreeGrafter"/>
</dbReference>
<comment type="subcellular location">
    <subcellularLocation>
        <location evidence="2">Membrane</location>
        <topology evidence="2">Single-pass membrane protein</topology>
    </subcellularLocation>
</comment>
<keyword evidence="9" id="KW-1185">Reference proteome</keyword>
<dbReference type="OrthoDB" id="129121at2759"/>